<dbReference type="PANTHER" id="PTHR41259">
    <property type="entry name" value="DOUBLE-STRAND BREAK REPAIR RAD50 ATPASE, PUTATIVE-RELATED"/>
    <property type="match status" value="1"/>
</dbReference>
<feature type="coiled-coil region" evidence="1">
    <location>
        <begin position="337"/>
        <end position="402"/>
    </location>
</feature>
<dbReference type="GO" id="GO:0016887">
    <property type="term" value="F:ATP hydrolysis activity"/>
    <property type="evidence" value="ECO:0007669"/>
    <property type="project" value="InterPro"/>
</dbReference>
<dbReference type="AlphaFoldDB" id="A0A4V2WS77"/>
<gene>
    <name evidence="4" type="ORF">E1963_16525</name>
</gene>
<keyword evidence="5" id="KW-1185">Reference proteome</keyword>
<evidence type="ECO:0000256" key="1">
    <source>
        <dbReference type="SAM" id="Coils"/>
    </source>
</evidence>
<keyword evidence="2" id="KW-0472">Membrane</keyword>
<feature type="transmembrane region" description="Helical" evidence="2">
    <location>
        <begin position="256"/>
        <end position="275"/>
    </location>
</feature>
<dbReference type="InterPro" id="IPR038729">
    <property type="entry name" value="Rad50/SbcC_AAA"/>
</dbReference>
<dbReference type="Proteomes" id="UP000295710">
    <property type="component" value="Unassembled WGS sequence"/>
</dbReference>
<dbReference type="Pfam" id="PF13476">
    <property type="entry name" value="AAA_23"/>
    <property type="match status" value="1"/>
</dbReference>
<dbReference type="Gene3D" id="3.40.50.300">
    <property type="entry name" value="P-loop containing nucleotide triphosphate hydrolases"/>
    <property type="match status" value="2"/>
</dbReference>
<feature type="transmembrane region" description="Helical" evidence="2">
    <location>
        <begin position="281"/>
        <end position="297"/>
    </location>
</feature>
<proteinExistence type="predicted"/>
<reference evidence="4 5" key="1">
    <citation type="journal article" date="2016" name="Nat. Microbiol.">
        <title>The Mouse Intestinal Bacterial Collection (miBC) provides host-specific insight into cultured diversity and functional potential of the gut microbiota.</title>
        <authorList>
            <person name="Lagkouvardos I."/>
            <person name="Pukall R."/>
            <person name="Abt B."/>
            <person name="Foesel B.U."/>
            <person name="Meier-Kolthoff J.P."/>
            <person name="Kumar N."/>
            <person name="Bresciani A."/>
            <person name="Martinez I."/>
            <person name="Just S."/>
            <person name="Ziegler C."/>
            <person name="Brugiroux S."/>
            <person name="Garzetti D."/>
            <person name="Wenning M."/>
            <person name="Bui T.P."/>
            <person name="Wang J."/>
            <person name="Hugenholtz F."/>
            <person name="Plugge C.M."/>
            <person name="Peterson D.A."/>
            <person name="Hornef M.W."/>
            <person name="Baines J.F."/>
            <person name="Smidt H."/>
            <person name="Walter J."/>
            <person name="Kristiansen K."/>
            <person name="Nielsen H.B."/>
            <person name="Haller D."/>
            <person name="Overmann J."/>
            <person name="Stecher B."/>
            <person name="Clavel T."/>
        </authorList>
    </citation>
    <scope>NUCLEOTIDE SEQUENCE [LARGE SCALE GENOMIC DNA]</scope>
    <source>
        <strain evidence="4 5">DSM 28560</strain>
    </source>
</reference>
<dbReference type="EMBL" id="SMMX01000019">
    <property type="protein sequence ID" value="TDA20530.1"/>
    <property type="molecule type" value="Genomic_DNA"/>
</dbReference>
<dbReference type="GO" id="GO:0006302">
    <property type="term" value="P:double-strand break repair"/>
    <property type="evidence" value="ECO:0007669"/>
    <property type="project" value="InterPro"/>
</dbReference>
<evidence type="ECO:0000256" key="2">
    <source>
        <dbReference type="SAM" id="Phobius"/>
    </source>
</evidence>
<keyword evidence="1" id="KW-0175">Coiled coil</keyword>
<protein>
    <recommendedName>
        <fullName evidence="3">Rad50/SbcC-type AAA domain-containing protein</fullName>
    </recommendedName>
</protein>
<dbReference type="SUPFAM" id="SSF52540">
    <property type="entry name" value="P-loop containing nucleoside triphosphate hydrolases"/>
    <property type="match status" value="1"/>
</dbReference>
<feature type="domain" description="Rad50/SbcC-type AAA" evidence="3">
    <location>
        <begin position="6"/>
        <end position="223"/>
    </location>
</feature>
<keyword evidence="2" id="KW-1133">Transmembrane helix</keyword>
<evidence type="ECO:0000313" key="4">
    <source>
        <dbReference type="EMBL" id="TDA20530.1"/>
    </source>
</evidence>
<accession>A0A4V2WS77</accession>
<organism evidence="4 5">
    <name type="scientific">Extibacter muris</name>
    <dbReference type="NCBI Taxonomy" id="1796622"/>
    <lineage>
        <taxon>Bacteria</taxon>
        <taxon>Bacillati</taxon>
        <taxon>Bacillota</taxon>
        <taxon>Clostridia</taxon>
        <taxon>Lachnospirales</taxon>
        <taxon>Lachnospiraceae</taxon>
        <taxon>Extibacter</taxon>
    </lineage>
</organism>
<dbReference type="InterPro" id="IPR027417">
    <property type="entry name" value="P-loop_NTPase"/>
</dbReference>
<feature type="coiled-coil region" evidence="1">
    <location>
        <begin position="173"/>
        <end position="204"/>
    </location>
</feature>
<dbReference type="RefSeq" id="WP_132280360.1">
    <property type="nucleotide sequence ID" value="NZ_JAOBST010000060.1"/>
</dbReference>
<evidence type="ECO:0000313" key="5">
    <source>
        <dbReference type="Proteomes" id="UP000295710"/>
    </source>
</evidence>
<evidence type="ECO:0000259" key="3">
    <source>
        <dbReference type="Pfam" id="PF13476"/>
    </source>
</evidence>
<dbReference type="PANTHER" id="PTHR41259:SF1">
    <property type="entry name" value="DOUBLE-STRAND BREAK REPAIR RAD50 ATPASE, PUTATIVE-RELATED"/>
    <property type="match status" value="1"/>
</dbReference>
<keyword evidence="2" id="KW-0812">Transmembrane</keyword>
<comment type="caution">
    <text evidence="4">The sequence shown here is derived from an EMBL/GenBank/DDBJ whole genome shotgun (WGS) entry which is preliminary data.</text>
</comment>
<name>A0A4V2WS77_9FIRM</name>
<sequence>MRIQELIVKNFGKIKDKNVELSDGVNLFYGENESGKSTLHTFIKSMLFGLERGRGRASVNDTFSMYEPWENPNYYSGMLKFESGGKRFCLSRNFDRYSRNAELICEDDGEELSVADGDLEMILGGLAASGYENTVSIGQLKAEPGQPLAAELKNYASNYYATGNSDINLEKATGALRARLREQEREAKEALEKKHRTREKIELEASYVWRDVHRLEGEQERISAELEYRREKERRSREEPDNKRVLDELRPNKWRIHPLEIILFSIVVIFAFVFIPRPWNYLVAIILFLLSGIYVWNRMKVDKRAVKTEPEIILEEITPEEEKIPLEKLRWEMSHVCEELRERRVQYDNLKEQLEELDEVSDTSREQDRDIRAVRLAMEKINELAARMQDELEQKLDDKASEIMNEITGGKYTKLVVEDNLHMNLISEGRKIPVEQVSRGTVEQTYFALRMASAGLLYEEEYPVILDDTFAYYDDVRLENTLRWLAENKRQIIIFTCQKREEHILNRLGIRFKELLP</sequence>